<dbReference type="WBParaSite" id="SSLN_0001717701-mRNA-1">
    <property type="protein sequence ID" value="SSLN_0001717701-mRNA-1"/>
    <property type="gene ID" value="SSLN_0001717701"/>
</dbReference>
<dbReference type="AlphaFoldDB" id="A0A183TJ96"/>
<dbReference type="GO" id="GO:0008270">
    <property type="term" value="F:zinc ion binding"/>
    <property type="evidence" value="ECO:0007669"/>
    <property type="project" value="UniProtKB-KW"/>
</dbReference>
<name>A0A183TJ96_SCHSO</name>
<evidence type="ECO:0000313" key="6">
    <source>
        <dbReference type="WBParaSite" id="SSLN_0001717701-mRNA-1"/>
    </source>
</evidence>
<keyword evidence="5" id="KW-1185">Reference proteome</keyword>
<reference evidence="4 5" key="2">
    <citation type="submission" date="2018-11" db="EMBL/GenBank/DDBJ databases">
        <authorList>
            <consortium name="Pathogen Informatics"/>
        </authorList>
    </citation>
    <scope>NUCLEOTIDE SEQUENCE [LARGE SCALE GENOMIC DNA]</scope>
    <source>
        <strain evidence="4 5">NST_G2</strain>
    </source>
</reference>
<feature type="domain" description="C2H2-type" evidence="3">
    <location>
        <begin position="109"/>
        <end position="136"/>
    </location>
</feature>
<dbReference type="InterPro" id="IPR013087">
    <property type="entry name" value="Znf_C2H2_type"/>
</dbReference>
<dbReference type="InterPro" id="IPR036236">
    <property type="entry name" value="Znf_C2H2_sf"/>
</dbReference>
<dbReference type="SUPFAM" id="SSF57667">
    <property type="entry name" value="beta-beta-alpha zinc fingers"/>
    <property type="match status" value="1"/>
</dbReference>
<dbReference type="PROSITE" id="PS00028">
    <property type="entry name" value="ZINC_FINGER_C2H2_1"/>
    <property type="match status" value="1"/>
</dbReference>
<keyword evidence="1" id="KW-0862">Zinc</keyword>
<feature type="region of interest" description="Disordered" evidence="2">
    <location>
        <begin position="1"/>
        <end position="20"/>
    </location>
</feature>
<evidence type="ECO:0000259" key="3">
    <source>
        <dbReference type="PROSITE" id="PS50157"/>
    </source>
</evidence>
<keyword evidence="1" id="KW-0479">Metal-binding</keyword>
<accession>A0A183TJ96</accession>
<sequence>MRPKKVTSAPDQHRRCPGPANMPALSTYLPFANRPDWTSSDAMHQLSDNSNFYVKFCQRSFRLYTLTPGINFITPTIIETTSTYSSPVTPAFALITTTSTTVNDRDFLLNCPQCDRLFTSRIGLVGHLRIHLTETGEPLGPLQDDHFGAEAGRCGLASYKHPRIPKQPPSSLFL</sequence>
<organism evidence="6">
    <name type="scientific">Schistocephalus solidus</name>
    <name type="common">Tapeworm</name>
    <dbReference type="NCBI Taxonomy" id="70667"/>
    <lineage>
        <taxon>Eukaryota</taxon>
        <taxon>Metazoa</taxon>
        <taxon>Spiralia</taxon>
        <taxon>Lophotrochozoa</taxon>
        <taxon>Platyhelminthes</taxon>
        <taxon>Cestoda</taxon>
        <taxon>Eucestoda</taxon>
        <taxon>Diphyllobothriidea</taxon>
        <taxon>Diphyllobothriidae</taxon>
        <taxon>Schistocephalus</taxon>
    </lineage>
</organism>
<keyword evidence="1" id="KW-0863">Zinc-finger</keyword>
<evidence type="ECO:0000313" key="4">
    <source>
        <dbReference type="EMBL" id="VDM02930.1"/>
    </source>
</evidence>
<evidence type="ECO:0000256" key="2">
    <source>
        <dbReference type="SAM" id="MobiDB-lite"/>
    </source>
</evidence>
<dbReference type="Proteomes" id="UP000275846">
    <property type="component" value="Unassembled WGS sequence"/>
</dbReference>
<gene>
    <name evidence="4" type="ORF">SSLN_LOCUS16544</name>
</gene>
<evidence type="ECO:0000256" key="1">
    <source>
        <dbReference type="PROSITE-ProRule" id="PRU00042"/>
    </source>
</evidence>
<dbReference type="PROSITE" id="PS50157">
    <property type="entry name" value="ZINC_FINGER_C2H2_2"/>
    <property type="match status" value="1"/>
</dbReference>
<reference evidence="6" key="1">
    <citation type="submission" date="2016-06" db="UniProtKB">
        <authorList>
            <consortium name="WormBaseParasite"/>
        </authorList>
    </citation>
    <scope>IDENTIFICATION</scope>
</reference>
<proteinExistence type="predicted"/>
<evidence type="ECO:0000313" key="5">
    <source>
        <dbReference type="Proteomes" id="UP000275846"/>
    </source>
</evidence>
<dbReference type="EMBL" id="UYSU01041218">
    <property type="protein sequence ID" value="VDM02930.1"/>
    <property type="molecule type" value="Genomic_DNA"/>
</dbReference>
<protein>
    <submittedName>
        <fullName evidence="6">C2H2-type domain-containing protein</fullName>
    </submittedName>
</protein>
<dbReference type="OrthoDB" id="6326277at2759"/>